<dbReference type="GO" id="GO:0016874">
    <property type="term" value="F:ligase activity"/>
    <property type="evidence" value="ECO:0007669"/>
    <property type="project" value="UniProtKB-KW"/>
</dbReference>
<evidence type="ECO:0000313" key="7">
    <source>
        <dbReference type="EMBL" id="ADU91200.1"/>
    </source>
</evidence>
<protein>
    <submittedName>
        <fullName evidence="7">O-antigen ligase</fullName>
    </submittedName>
</protein>
<keyword evidence="3 5" id="KW-1133">Transmembrane helix</keyword>
<dbReference type="InterPro" id="IPR007016">
    <property type="entry name" value="O-antigen_ligase-rel_domated"/>
</dbReference>
<feature type="transmembrane region" description="Helical" evidence="5">
    <location>
        <begin position="59"/>
        <end position="79"/>
    </location>
</feature>
<dbReference type="PROSITE" id="PS51257">
    <property type="entry name" value="PROKAR_LIPOPROTEIN"/>
    <property type="match status" value="1"/>
</dbReference>
<dbReference type="PANTHER" id="PTHR37422:SF17">
    <property type="entry name" value="O-ANTIGEN LIGASE"/>
    <property type="match status" value="1"/>
</dbReference>
<evidence type="ECO:0000313" key="8">
    <source>
        <dbReference type="Proteomes" id="UP000007472"/>
    </source>
</evidence>
<accession>A0A654KFM0</accession>
<reference evidence="7 8" key="1">
    <citation type="journal article" date="2011" name="J. Bacteriol.">
        <title>Genome sequence of Taylorella equigenitalis MCE9, the causative agent of contagious equine metritis.</title>
        <authorList>
            <person name="Hebert L."/>
            <person name="Moumen B."/>
            <person name="Duquesne F."/>
            <person name="Breuil M.F."/>
            <person name="Laugier C."/>
            <person name="Batto J.M."/>
            <person name="Renault P."/>
            <person name="Petry S."/>
        </authorList>
    </citation>
    <scope>NUCLEOTIDE SEQUENCE [LARGE SCALE GENOMIC DNA]</scope>
    <source>
        <strain evidence="7 8">MCE9</strain>
    </source>
</reference>
<feature type="transmembrane region" description="Helical" evidence="5">
    <location>
        <begin position="333"/>
        <end position="352"/>
    </location>
</feature>
<dbReference type="KEGG" id="teq:TEQUI_0248"/>
<feature type="domain" description="O-antigen ligase-related" evidence="6">
    <location>
        <begin position="182"/>
        <end position="340"/>
    </location>
</feature>
<feature type="transmembrane region" description="Helical" evidence="5">
    <location>
        <begin position="198"/>
        <end position="214"/>
    </location>
</feature>
<evidence type="ECO:0000256" key="2">
    <source>
        <dbReference type="ARBA" id="ARBA00022692"/>
    </source>
</evidence>
<dbReference type="AlphaFoldDB" id="A0A654KFM0"/>
<dbReference type="Pfam" id="PF04932">
    <property type="entry name" value="Wzy_C"/>
    <property type="match status" value="1"/>
</dbReference>
<evidence type="ECO:0000256" key="3">
    <source>
        <dbReference type="ARBA" id="ARBA00022989"/>
    </source>
</evidence>
<evidence type="ECO:0000256" key="1">
    <source>
        <dbReference type="ARBA" id="ARBA00004141"/>
    </source>
</evidence>
<feature type="transmembrane region" description="Helical" evidence="5">
    <location>
        <begin position="221"/>
        <end position="241"/>
    </location>
</feature>
<keyword evidence="4 5" id="KW-0472">Membrane</keyword>
<dbReference type="GO" id="GO:0016020">
    <property type="term" value="C:membrane"/>
    <property type="evidence" value="ECO:0007669"/>
    <property type="project" value="UniProtKB-SubCell"/>
</dbReference>
<evidence type="ECO:0000256" key="5">
    <source>
        <dbReference type="SAM" id="Phobius"/>
    </source>
</evidence>
<keyword evidence="7" id="KW-0436">Ligase</keyword>
<dbReference type="PANTHER" id="PTHR37422">
    <property type="entry name" value="TEICHURONIC ACID BIOSYNTHESIS PROTEIN TUAE"/>
    <property type="match status" value="1"/>
</dbReference>
<dbReference type="Proteomes" id="UP000007472">
    <property type="component" value="Chromosome"/>
</dbReference>
<feature type="transmembrane region" description="Helical" evidence="5">
    <location>
        <begin position="148"/>
        <end position="167"/>
    </location>
</feature>
<feature type="transmembrane region" description="Helical" evidence="5">
    <location>
        <begin position="12"/>
        <end position="39"/>
    </location>
</feature>
<proteinExistence type="predicted"/>
<gene>
    <name evidence="7" type="ordered locus">TEQUI_0248</name>
</gene>
<evidence type="ECO:0000256" key="4">
    <source>
        <dbReference type="ARBA" id="ARBA00023136"/>
    </source>
</evidence>
<dbReference type="InterPro" id="IPR051533">
    <property type="entry name" value="WaaL-like"/>
</dbReference>
<organism evidence="7 8">
    <name type="scientific">Taylorella equigenitalis (strain MCE9)</name>
    <dbReference type="NCBI Taxonomy" id="937774"/>
    <lineage>
        <taxon>Bacteria</taxon>
        <taxon>Pseudomonadati</taxon>
        <taxon>Pseudomonadota</taxon>
        <taxon>Betaproteobacteria</taxon>
        <taxon>Burkholderiales</taxon>
        <taxon>Alcaligenaceae</taxon>
        <taxon>Taylorella</taxon>
    </lineage>
</organism>
<feature type="transmembrane region" description="Helical" evidence="5">
    <location>
        <begin position="392"/>
        <end position="409"/>
    </location>
</feature>
<name>A0A654KFM0_TAYEM</name>
<feature type="transmembrane region" description="Helical" evidence="5">
    <location>
        <begin position="364"/>
        <end position="386"/>
    </location>
</feature>
<comment type="subcellular location">
    <subcellularLocation>
        <location evidence="1">Membrane</location>
        <topology evidence="1">Multi-pass membrane protein</topology>
    </subcellularLocation>
</comment>
<dbReference type="EMBL" id="CP002456">
    <property type="protein sequence ID" value="ADU91200.1"/>
    <property type="molecule type" value="Genomic_DNA"/>
</dbReference>
<evidence type="ECO:0000259" key="6">
    <source>
        <dbReference type="Pfam" id="PF04932"/>
    </source>
</evidence>
<feature type="transmembrane region" description="Helical" evidence="5">
    <location>
        <begin position="110"/>
        <end position="128"/>
    </location>
</feature>
<feature type="transmembrane region" description="Helical" evidence="5">
    <location>
        <begin position="174"/>
        <end position="192"/>
    </location>
</feature>
<keyword evidence="2 5" id="KW-0812">Transmembrane</keyword>
<sequence>MHPLVEKTFILGVITFLVYGCALANGYSVAYVLLILASLATFYKSKKLNSYYKMSAWDWALFISMTAMVLISFAVSLYYGESGRYFDRPSKILIGLLFVYCLRFVEIKRWLFILCIQCGAIVFGVFAIQDVFFFNLERAQGGMLEIHFGNFALVWGLGSLLSLFHLHGLKNKKIFIGLGILGFVMGIFASILSGSRGGWIYVPMGFVLVSLFTFKSLKHSLLLIFSSFVFVVVAAFSAYHYSPAIKERVDMTYETLFKDLSEIKVLDTSITARFEMWYLASEMIKVHPIIGWGDVQYLKFMKWGFLDGHISQKVYKHRHPHNEYLNEFVKRGIFGFLALISLYLISFAYFFKNARSNYSSEVKLPAGIGAIFVSGYMVFGLTQAVFSHNEGTMYWILGVGIFWALTRYAENSHKSSELIPTHSDATHS</sequence>